<dbReference type="Gramene" id="OE9A118034T1">
    <property type="protein sequence ID" value="OE9A118034C1"/>
    <property type="gene ID" value="OE9A118034"/>
</dbReference>
<evidence type="ECO:0000313" key="1">
    <source>
        <dbReference type="EMBL" id="CAA3019263.1"/>
    </source>
</evidence>
<dbReference type="EMBL" id="CACTIH010008124">
    <property type="protein sequence ID" value="CAA3019263.1"/>
    <property type="molecule type" value="Genomic_DNA"/>
</dbReference>
<sequence>MAPCTPQFGAVYWWSQQYPKRCETKSALTIESRPHPNDHERDATINFIHRALSVSRLLHQWNGRNQTCAVRHEGYLPLHFNLSAYPAYATSVKLGVSLRGTHNR</sequence>
<proteinExistence type="predicted"/>
<name>A0A8S0UH52_OLEEU</name>
<organism evidence="1 2">
    <name type="scientific">Olea europaea subsp. europaea</name>
    <dbReference type="NCBI Taxonomy" id="158383"/>
    <lineage>
        <taxon>Eukaryota</taxon>
        <taxon>Viridiplantae</taxon>
        <taxon>Streptophyta</taxon>
        <taxon>Embryophyta</taxon>
        <taxon>Tracheophyta</taxon>
        <taxon>Spermatophyta</taxon>
        <taxon>Magnoliopsida</taxon>
        <taxon>eudicotyledons</taxon>
        <taxon>Gunneridae</taxon>
        <taxon>Pentapetalae</taxon>
        <taxon>asterids</taxon>
        <taxon>lamiids</taxon>
        <taxon>Lamiales</taxon>
        <taxon>Oleaceae</taxon>
        <taxon>Oleeae</taxon>
        <taxon>Olea</taxon>
    </lineage>
</organism>
<reference evidence="1 2" key="1">
    <citation type="submission" date="2019-12" db="EMBL/GenBank/DDBJ databases">
        <authorList>
            <person name="Alioto T."/>
            <person name="Alioto T."/>
            <person name="Gomez Garrido J."/>
        </authorList>
    </citation>
    <scope>NUCLEOTIDE SEQUENCE [LARGE SCALE GENOMIC DNA]</scope>
</reference>
<dbReference type="AlphaFoldDB" id="A0A8S0UH52"/>
<comment type="caution">
    <text evidence="1">The sequence shown here is derived from an EMBL/GenBank/DDBJ whole genome shotgun (WGS) entry which is preliminary data.</text>
</comment>
<gene>
    <name evidence="1" type="ORF">OLEA9_A118034</name>
</gene>
<protein>
    <submittedName>
        <fullName evidence="1">Uncharacterized protein</fullName>
    </submittedName>
</protein>
<dbReference type="Proteomes" id="UP000594638">
    <property type="component" value="Unassembled WGS sequence"/>
</dbReference>
<accession>A0A8S0UH52</accession>
<evidence type="ECO:0000313" key="2">
    <source>
        <dbReference type="Proteomes" id="UP000594638"/>
    </source>
</evidence>
<keyword evidence="2" id="KW-1185">Reference proteome</keyword>